<feature type="domain" description="Fibronectin type-III" evidence="2">
    <location>
        <begin position="193"/>
        <end position="284"/>
    </location>
</feature>
<dbReference type="SUPFAM" id="SSF49265">
    <property type="entry name" value="Fibronectin type III"/>
    <property type="match status" value="5"/>
</dbReference>
<dbReference type="OMA" id="CGHTYLM"/>
<name>A0A3Q3BNA5_HAPBU</name>
<dbReference type="AlphaFoldDB" id="A0A3Q3BNA5"/>
<feature type="domain" description="Fibronectin type-III" evidence="2">
    <location>
        <begin position="454"/>
        <end position="539"/>
    </location>
</feature>
<feature type="chain" id="PRO_5018708839" evidence="1">
    <location>
        <begin position="19"/>
        <end position="813"/>
    </location>
</feature>
<dbReference type="PANTHER" id="PTHR47135:SF1">
    <property type="entry name" value="FIBRONECTIN TYPE III DOMAIN-CONTAINING PROTEIN 7"/>
    <property type="match status" value="1"/>
</dbReference>
<dbReference type="OrthoDB" id="9927686at2759"/>
<dbReference type="PROSITE" id="PS50853">
    <property type="entry name" value="FN3"/>
    <property type="match status" value="5"/>
</dbReference>
<organism evidence="3 4">
    <name type="scientific">Haplochromis burtoni</name>
    <name type="common">Burton's mouthbrooder</name>
    <name type="synonym">Chromis burtoni</name>
    <dbReference type="NCBI Taxonomy" id="8153"/>
    <lineage>
        <taxon>Eukaryota</taxon>
        <taxon>Metazoa</taxon>
        <taxon>Chordata</taxon>
        <taxon>Craniata</taxon>
        <taxon>Vertebrata</taxon>
        <taxon>Euteleostomi</taxon>
        <taxon>Actinopterygii</taxon>
        <taxon>Neopterygii</taxon>
        <taxon>Teleostei</taxon>
        <taxon>Neoteleostei</taxon>
        <taxon>Acanthomorphata</taxon>
        <taxon>Ovalentaria</taxon>
        <taxon>Cichlomorphae</taxon>
        <taxon>Cichliformes</taxon>
        <taxon>Cichlidae</taxon>
        <taxon>African cichlids</taxon>
        <taxon>Pseudocrenilabrinae</taxon>
        <taxon>Haplochromini</taxon>
        <taxon>Haplochromis</taxon>
    </lineage>
</organism>
<protein>
    <submittedName>
        <fullName evidence="3">Fibronectin type III domain containing 7</fullName>
    </submittedName>
</protein>
<dbReference type="GeneTree" id="ENSGT00390000004674"/>
<evidence type="ECO:0000259" key="2">
    <source>
        <dbReference type="PROSITE" id="PS50853"/>
    </source>
</evidence>
<dbReference type="InterPro" id="IPR013783">
    <property type="entry name" value="Ig-like_fold"/>
</dbReference>
<accession>A0A3Q3BNA5</accession>
<reference evidence="3" key="1">
    <citation type="submission" date="2025-08" db="UniProtKB">
        <authorList>
            <consortium name="Ensembl"/>
        </authorList>
    </citation>
    <scope>IDENTIFICATION</scope>
</reference>
<dbReference type="Pfam" id="PF00041">
    <property type="entry name" value="fn3"/>
    <property type="match status" value="2"/>
</dbReference>
<feature type="signal peptide" evidence="1">
    <location>
        <begin position="1"/>
        <end position="18"/>
    </location>
</feature>
<dbReference type="RefSeq" id="XP_005923930.1">
    <property type="nucleotide sequence ID" value="XM_005923868.1"/>
</dbReference>
<dbReference type="InterPro" id="IPR036116">
    <property type="entry name" value="FN3_sf"/>
</dbReference>
<keyword evidence="1" id="KW-0732">Signal</keyword>
<dbReference type="PANTHER" id="PTHR47135">
    <property type="entry name" value="FIBRONECTIN TYPE III DOMAIN-CONTAINING PROTEIN 7"/>
    <property type="match status" value="1"/>
</dbReference>
<dbReference type="CDD" id="cd00063">
    <property type="entry name" value="FN3"/>
    <property type="match status" value="5"/>
</dbReference>
<proteinExistence type="predicted"/>
<evidence type="ECO:0000313" key="3">
    <source>
        <dbReference type="Ensembl" id="ENSHBUP00000002946.1"/>
    </source>
</evidence>
<evidence type="ECO:0000313" key="4">
    <source>
        <dbReference type="Proteomes" id="UP000264840"/>
    </source>
</evidence>
<feature type="domain" description="Fibronectin type-III" evidence="2">
    <location>
        <begin position="540"/>
        <end position="624"/>
    </location>
</feature>
<dbReference type="Ensembl" id="ENSHBUT00000011230.1">
    <property type="protein sequence ID" value="ENSHBUP00000002946.1"/>
    <property type="gene ID" value="ENSHBUG00000004176.1"/>
</dbReference>
<reference evidence="3" key="2">
    <citation type="submission" date="2025-09" db="UniProtKB">
        <authorList>
            <consortium name="Ensembl"/>
        </authorList>
    </citation>
    <scope>IDENTIFICATION</scope>
</reference>
<sequence>MKWLEIFVLLGMCSQAAAQSDFKVSVFSATSKTVTLRWTRYSGATSYQITVKSQSELVAFATFGPNTVMGSVTSLPPNVMYNFVVEAMSGSQKLSTASVESSTAPDMMEPILTVKSLGSTTLTVEFNLRNGVSHYIIRVENSNGFFREVAASSSPAEIESLAPYTEYSLSIMAVNTAGRSQPSIPVTGKTVLAPPQLASSSTSNSSIVVSWDPVAHAVQYTLSICKLDSNTSMGVYNTSNTSLTFSGLDAGSLYVITCFAWDLEGRKGDSSNIKQATRPRTPASVNVSVVMNGSVAGLLVSWEPDQEVYGPIEYNVMSDLNLMCKTTSSSCTLSVVGCGEVHTIQVTASNEAGPSYPSSPAVFITFPCPPESLALVESSEGNCTLTWKTVAHADSYMALIETAGSSVETCNTTSNNCTFHCPCGQTYLLSVLAFNHAGSSPQGQVLNYTTLVCCPEDVSVSAVSTDTLDIRWMPSRGAVLYETRAAHSSEVILCNDTAPVCVLSGLSCDTAYSVVVIPCNDVSGCNLACKAHTKDTAPCMPNNVMLNPKNSSCVTVSWTANNRAANYTVSANGDDDKHICSTNKSSCDITDLSCGSTYEVSVEATSTAGPSLPSYSEFLETEPCCPVNLTVDQVTQAITNVSWSHAKGARLFIATLTSSRGHARCHTQDSHCLMGCITCSTNYTVTMEAISHNGRRSNCTYQGFSSSPCCQSGVKLYSTSSNSLRVYWRSTGSNHSSIAEMVGSNSNYNCTAAPGDNSCDFGSVRCGDVYHVVVAPLTQEGSKVQFCPERLYSVTCLGDNIGTVIYRGKRSVD</sequence>
<dbReference type="Gene3D" id="2.60.40.10">
    <property type="entry name" value="Immunoglobulins"/>
    <property type="match status" value="7"/>
</dbReference>
<dbReference type="GeneID" id="102299569"/>
<dbReference type="SMART" id="SM00060">
    <property type="entry name" value="FN3"/>
    <property type="match status" value="8"/>
</dbReference>
<dbReference type="Proteomes" id="UP000264840">
    <property type="component" value="Unplaced"/>
</dbReference>
<keyword evidence="4" id="KW-1185">Reference proteome</keyword>
<feature type="domain" description="Fibronectin type-III" evidence="2">
    <location>
        <begin position="369"/>
        <end position="453"/>
    </location>
</feature>
<feature type="domain" description="Fibronectin type-III" evidence="2">
    <location>
        <begin position="18"/>
        <end position="110"/>
    </location>
</feature>
<dbReference type="InterPro" id="IPR003961">
    <property type="entry name" value="FN3_dom"/>
</dbReference>
<evidence type="ECO:0000256" key="1">
    <source>
        <dbReference type="SAM" id="SignalP"/>
    </source>
</evidence>